<evidence type="ECO:0000256" key="1">
    <source>
        <dbReference type="SAM" id="MobiDB-lite"/>
    </source>
</evidence>
<evidence type="ECO:0000256" key="2">
    <source>
        <dbReference type="SAM" id="SignalP"/>
    </source>
</evidence>
<gene>
    <name evidence="3" type="ORF">PCOR1329_LOCUS69813</name>
</gene>
<proteinExistence type="predicted"/>
<feature type="signal peptide" evidence="2">
    <location>
        <begin position="1"/>
        <end position="18"/>
    </location>
</feature>
<evidence type="ECO:0000313" key="4">
    <source>
        <dbReference type="Proteomes" id="UP001189429"/>
    </source>
</evidence>
<name>A0ABN9WSX4_9DINO</name>
<protein>
    <submittedName>
        <fullName evidence="3">Uncharacterized protein</fullName>
    </submittedName>
</protein>
<evidence type="ECO:0000313" key="3">
    <source>
        <dbReference type="EMBL" id="CAK0889217.1"/>
    </source>
</evidence>
<dbReference type="Proteomes" id="UP001189429">
    <property type="component" value="Unassembled WGS sequence"/>
</dbReference>
<comment type="caution">
    <text evidence="3">The sequence shown here is derived from an EMBL/GenBank/DDBJ whole genome shotgun (WGS) entry which is preliminary data.</text>
</comment>
<feature type="region of interest" description="Disordered" evidence="1">
    <location>
        <begin position="22"/>
        <end position="48"/>
    </location>
</feature>
<reference evidence="3" key="1">
    <citation type="submission" date="2023-10" db="EMBL/GenBank/DDBJ databases">
        <authorList>
            <person name="Chen Y."/>
            <person name="Shah S."/>
            <person name="Dougan E. K."/>
            <person name="Thang M."/>
            <person name="Chan C."/>
        </authorList>
    </citation>
    <scope>NUCLEOTIDE SEQUENCE [LARGE SCALE GENOMIC DNA]</scope>
</reference>
<feature type="chain" id="PRO_5045823991" evidence="2">
    <location>
        <begin position="19"/>
        <end position="507"/>
    </location>
</feature>
<organism evidence="3 4">
    <name type="scientific">Prorocentrum cordatum</name>
    <dbReference type="NCBI Taxonomy" id="2364126"/>
    <lineage>
        <taxon>Eukaryota</taxon>
        <taxon>Sar</taxon>
        <taxon>Alveolata</taxon>
        <taxon>Dinophyceae</taxon>
        <taxon>Prorocentrales</taxon>
        <taxon>Prorocentraceae</taxon>
        <taxon>Prorocentrum</taxon>
    </lineage>
</organism>
<feature type="region of interest" description="Disordered" evidence="1">
    <location>
        <begin position="186"/>
        <end position="220"/>
    </location>
</feature>
<keyword evidence="2" id="KW-0732">Signal</keyword>
<keyword evidence="4" id="KW-1185">Reference proteome</keyword>
<accession>A0ABN9WSX4</accession>
<sequence length="507" mass="55939">MPALSQVLTAAALAVGSAQFSGFADGKGRAPSRKRTKFQGAPGGKGRGMDGVAHWDPSSIHNPSLTMATSEVCKVMAPLWLTARRLLGDTSAVGFSDQECSFLHEYYKGPHVPPRLRDFGYKVPTDCLGYVGIYKSASSETLCNLRNNLGRRPRWAQGMANNILQRMIQIHMFPVLNESADAVVDPDSKYYEDNPQEAPRPSEACSVEASQDLARSQREGRPRHGTAFTWVREPALRFVSGYSEIEYYFTIGEPYFFYDFVLHSPQQRERYRPGHIVGQAKRACVGCSFWDDAVNSSARAKQFVLDFLKVGMRPEFLWRHIFPQVAQANVFFDAAGPLDFVCHLESFERGWEFAGMMINRQLSPFNRSCRDTGYSGSGSGFEPRETMNNAIFGTEDVSSETCAADGKGSEACRTGGSGGASDVAKSLGCALLLPDYVCFGYKNIVEPADCVAAGFADSVQQWEEIQLAVRREICPGVRRWIGGLYDSGPLDASTVQEVFREKLADGM</sequence>
<dbReference type="EMBL" id="CAUYUJ010019182">
    <property type="protein sequence ID" value="CAK0889217.1"/>
    <property type="molecule type" value="Genomic_DNA"/>
</dbReference>